<dbReference type="Proteomes" id="UP000243052">
    <property type="component" value="Chromosome ii"/>
</dbReference>
<organism evidence="1 2">
    <name type="scientific">Eremothecium sinecaudum</name>
    <dbReference type="NCBI Taxonomy" id="45286"/>
    <lineage>
        <taxon>Eukaryota</taxon>
        <taxon>Fungi</taxon>
        <taxon>Dikarya</taxon>
        <taxon>Ascomycota</taxon>
        <taxon>Saccharomycotina</taxon>
        <taxon>Saccharomycetes</taxon>
        <taxon>Saccharomycetales</taxon>
        <taxon>Saccharomycetaceae</taxon>
        <taxon>Eremothecium</taxon>
    </lineage>
</organism>
<dbReference type="RefSeq" id="XP_017985779.1">
    <property type="nucleotide sequence ID" value="XM_018130125.1"/>
</dbReference>
<dbReference type="PANTHER" id="PTHR28250">
    <property type="entry name" value="CYTOCHROME B PRE-MRNA-PROCESSING PROTEIN 6"/>
    <property type="match status" value="1"/>
</dbReference>
<dbReference type="AlphaFoldDB" id="A0A109UWC7"/>
<dbReference type="GO" id="GO:0034551">
    <property type="term" value="P:mitochondrial respiratory chain complex III assembly"/>
    <property type="evidence" value="ECO:0007669"/>
    <property type="project" value="TreeGrafter"/>
</dbReference>
<keyword evidence="2" id="KW-1185">Reference proteome</keyword>
<dbReference type="GO" id="GO:0061671">
    <property type="term" value="C:Cbp3p-Cbp6 complex"/>
    <property type="evidence" value="ECO:0007669"/>
    <property type="project" value="InterPro"/>
</dbReference>
<protein>
    <submittedName>
        <fullName evidence="1">HBL119Cp</fullName>
    </submittedName>
</protein>
<dbReference type="GO" id="GO:0043022">
    <property type="term" value="F:ribosome binding"/>
    <property type="evidence" value="ECO:0007669"/>
    <property type="project" value="InterPro"/>
</dbReference>
<name>A0A109UWC7_9SACH</name>
<evidence type="ECO:0000313" key="1">
    <source>
        <dbReference type="EMBL" id="AMD18783.1"/>
    </source>
</evidence>
<proteinExistence type="predicted"/>
<dbReference type="PANTHER" id="PTHR28250:SF1">
    <property type="entry name" value="CYTOCHROME B PRE-MRNA-PROCESSING PROTEIN 6"/>
    <property type="match status" value="1"/>
</dbReference>
<accession>A0A109UWC7</accession>
<dbReference type="Pfam" id="PF20180">
    <property type="entry name" value="UQCC2_CBP6"/>
    <property type="match status" value="1"/>
</dbReference>
<reference evidence="1 2" key="1">
    <citation type="submission" date="2016-01" db="EMBL/GenBank/DDBJ databases">
        <title>Genome sequence of the yeast Holleya sinecauda.</title>
        <authorList>
            <person name="Dietrich F.S."/>
        </authorList>
    </citation>
    <scope>NUCLEOTIDE SEQUENCE [LARGE SCALE GENOMIC DNA]</scope>
    <source>
        <strain evidence="1 2">ATCC 58844</strain>
    </source>
</reference>
<sequence>MSTSNPREAAKRLIKILERFPDERIRHLISFKDSQLQRFKAMAGLDTSDISSNKPKKPTLAEIKDIMSRTSAPLGLQKDMMKKLNATIPKDNLSSEELQIQINAMQNILNNTYKKKYHVGDKLYKPAGNPIYYQRLLDEIEGKSKENLWTAIRTVVFGK</sequence>
<dbReference type="OrthoDB" id="2107880at2759"/>
<gene>
    <name evidence="1" type="ORF">AW171_hschr2300</name>
</gene>
<evidence type="ECO:0000313" key="2">
    <source>
        <dbReference type="Proteomes" id="UP000243052"/>
    </source>
</evidence>
<dbReference type="InterPro" id="IPR037653">
    <property type="entry name" value="Cbp6"/>
</dbReference>
<dbReference type="EMBL" id="CP014242">
    <property type="protein sequence ID" value="AMD18783.1"/>
    <property type="molecule type" value="Genomic_DNA"/>
</dbReference>
<dbReference type="GeneID" id="28721950"/>